<feature type="transmembrane region" description="Helical" evidence="7">
    <location>
        <begin position="232"/>
        <end position="251"/>
    </location>
</feature>
<gene>
    <name evidence="9" type="ORF">IQ251_06890</name>
</gene>
<evidence type="ECO:0000256" key="6">
    <source>
        <dbReference type="SAM" id="MobiDB-lite"/>
    </source>
</evidence>
<evidence type="ECO:0000256" key="1">
    <source>
        <dbReference type="ARBA" id="ARBA00004651"/>
    </source>
</evidence>
<feature type="transmembrane region" description="Helical" evidence="7">
    <location>
        <begin position="38"/>
        <end position="66"/>
    </location>
</feature>
<keyword evidence="4 7" id="KW-1133">Transmembrane helix</keyword>
<evidence type="ECO:0000313" key="9">
    <source>
        <dbReference type="EMBL" id="MBE9374171.1"/>
    </source>
</evidence>
<comment type="caution">
    <text evidence="9">The sequence shown here is derived from an EMBL/GenBank/DDBJ whole genome shotgun (WGS) entry which is preliminary data.</text>
</comment>
<accession>A0A929B9Z6</accession>
<organism evidence="9 10">
    <name type="scientific">Saccharopolyspora montiporae</name>
    <dbReference type="NCBI Taxonomy" id="2781240"/>
    <lineage>
        <taxon>Bacteria</taxon>
        <taxon>Bacillati</taxon>
        <taxon>Actinomycetota</taxon>
        <taxon>Actinomycetes</taxon>
        <taxon>Pseudonocardiales</taxon>
        <taxon>Pseudonocardiaceae</taxon>
        <taxon>Saccharopolyspora</taxon>
    </lineage>
</organism>
<evidence type="ECO:0000256" key="7">
    <source>
        <dbReference type="SAM" id="Phobius"/>
    </source>
</evidence>
<dbReference type="Proteomes" id="UP000598360">
    <property type="component" value="Unassembled WGS sequence"/>
</dbReference>
<feature type="transmembrane region" description="Helical" evidence="7">
    <location>
        <begin position="205"/>
        <end position="226"/>
    </location>
</feature>
<feature type="region of interest" description="Disordered" evidence="6">
    <location>
        <begin position="1"/>
        <end position="33"/>
    </location>
</feature>
<dbReference type="PANTHER" id="PTHR35007:SF4">
    <property type="entry name" value="CONSERVED TRANSMEMBRANE PROTEIN-RELATED"/>
    <property type="match status" value="1"/>
</dbReference>
<feature type="compositionally biased region" description="Basic residues" evidence="6">
    <location>
        <begin position="11"/>
        <end position="20"/>
    </location>
</feature>
<dbReference type="RefSeq" id="WP_193927597.1">
    <property type="nucleotide sequence ID" value="NZ_JADEYC010000009.1"/>
</dbReference>
<evidence type="ECO:0000256" key="4">
    <source>
        <dbReference type="ARBA" id="ARBA00022989"/>
    </source>
</evidence>
<dbReference type="Pfam" id="PF00482">
    <property type="entry name" value="T2SSF"/>
    <property type="match status" value="1"/>
</dbReference>
<keyword evidence="3 7" id="KW-0812">Transmembrane</keyword>
<name>A0A929B9Z6_9PSEU</name>
<dbReference type="AlphaFoldDB" id="A0A929B9Z6"/>
<dbReference type="PANTHER" id="PTHR35007">
    <property type="entry name" value="INTEGRAL MEMBRANE PROTEIN-RELATED"/>
    <property type="match status" value="1"/>
</dbReference>
<comment type="subcellular location">
    <subcellularLocation>
        <location evidence="1">Cell membrane</location>
        <topology evidence="1">Multi-pass membrane protein</topology>
    </subcellularLocation>
</comment>
<dbReference type="EMBL" id="JADEYC010000009">
    <property type="protein sequence ID" value="MBE9374171.1"/>
    <property type="molecule type" value="Genomic_DNA"/>
</dbReference>
<evidence type="ECO:0000256" key="2">
    <source>
        <dbReference type="ARBA" id="ARBA00022475"/>
    </source>
</evidence>
<reference evidence="9" key="1">
    <citation type="submission" date="2020-10" db="EMBL/GenBank/DDBJ databases">
        <title>Diversity and distribution of actinomycetes associated with coral in the coast of Hainan.</title>
        <authorList>
            <person name="Li F."/>
        </authorList>
    </citation>
    <scope>NUCLEOTIDE SEQUENCE</scope>
    <source>
        <strain evidence="9">HNM0983</strain>
    </source>
</reference>
<evidence type="ECO:0000256" key="3">
    <source>
        <dbReference type="ARBA" id="ARBA00022692"/>
    </source>
</evidence>
<sequence>MLIRLGAVSPARRRARRRLRPRPDPESRRSHPFRPRHLALAACAAAGFVPLGVAGACAVVGLAGIAATHHRAHRQRCADLAEADALLGALRLVVAQLRAGAQPADAAEGAARECRAAQRGRPVAELLTRLASATRLGAGVGRIAEEHAVPRAPLAQLCRAWDLADRHGVGLAELLESVRRTLHQRAARVRDLESKMAGPRATARLLAVLPVFGLVMGESLGAGPVSVLSGTAVGQLLVLLGGALLCAGLGWTNRLTAVGVST</sequence>
<dbReference type="GO" id="GO:0005886">
    <property type="term" value="C:plasma membrane"/>
    <property type="evidence" value="ECO:0007669"/>
    <property type="project" value="UniProtKB-SubCell"/>
</dbReference>
<keyword evidence="10" id="KW-1185">Reference proteome</keyword>
<proteinExistence type="predicted"/>
<evidence type="ECO:0000256" key="5">
    <source>
        <dbReference type="ARBA" id="ARBA00023136"/>
    </source>
</evidence>
<keyword evidence="2" id="KW-1003">Cell membrane</keyword>
<dbReference type="InterPro" id="IPR018076">
    <property type="entry name" value="T2SS_GspF_dom"/>
</dbReference>
<keyword evidence="5 7" id="KW-0472">Membrane</keyword>
<evidence type="ECO:0000313" key="10">
    <source>
        <dbReference type="Proteomes" id="UP000598360"/>
    </source>
</evidence>
<protein>
    <submittedName>
        <fullName evidence="9">Type II secretion system F family protein</fullName>
    </submittedName>
</protein>
<feature type="domain" description="Type II secretion system protein GspF" evidence="8">
    <location>
        <begin position="90"/>
        <end position="216"/>
    </location>
</feature>
<evidence type="ECO:0000259" key="8">
    <source>
        <dbReference type="Pfam" id="PF00482"/>
    </source>
</evidence>